<accession>A0A2I2G4P3</accession>
<comment type="caution">
    <text evidence="1">The sequence shown here is derived from an EMBL/GenBank/DDBJ whole genome shotgun (WGS) entry which is preliminary data.</text>
</comment>
<reference evidence="1 2" key="1">
    <citation type="submission" date="2016-12" db="EMBL/GenBank/DDBJ databases">
        <title>The genomes of Aspergillus section Nigri reveals drivers in fungal speciation.</title>
        <authorList>
            <consortium name="DOE Joint Genome Institute"/>
            <person name="Vesth T.C."/>
            <person name="Nybo J."/>
            <person name="Theobald S."/>
            <person name="Brandl J."/>
            <person name="Frisvad J.C."/>
            <person name="Nielsen K.F."/>
            <person name="Lyhne E.K."/>
            <person name="Kogle M.E."/>
            <person name="Kuo A."/>
            <person name="Riley R."/>
            <person name="Clum A."/>
            <person name="Nolan M."/>
            <person name="Lipzen A."/>
            <person name="Salamov A."/>
            <person name="Henrissat B."/>
            <person name="Wiebenga A."/>
            <person name="De Vries R.P."/>
            <person name="Grigoriev I.V."/>
            <person name="Mortensen U.H."/>
            <person name="Andersen M.R."/>
            <person name="Baker S.E."/>
        </authorList>
    </citation>
    <scope>NUCLEOTIDE SEQUENCE [LARGE SCALE GENOMIC DNA]</scope>
    <source>
        <strain evidence="1 2">IBT 23096</strain>
    </source>
</reference>
<dbReference type="Proteomes" id="UP000234275">
    <property type="component" value="Unassembled WGS sequence"/>
</dbReference>
<dbReference type="RefSeq" id="XP_024703149.1">
    <property type="nucleotide sequence ID" value="XM_024849398.1"/>
</dbReference>
<evidence type="ECO:0000313" key="1">
    <source>
        <dbReference type="EMBL" id="PLB47847.1"/>
    </source>
</evidence>
<gene>
    <name evidence="1" type="ORF">P170DRAFT_437575</name>
</gene>
<dbReference type="OrthoDB" id="10003767at2759"/>
<sequence>MSTLHWKDEDFYHHHPSYKQQRDACINRVNWDALCRYASSKNSGLPCVLLDKSTIGGIHLIRLLSFGKFSAIRFIP</sequence>
<organism evidence="1 2">
    <name type="scientific">Aspergillus steynii IBT 23096</name>
    <dbReference type="NCBI Taxonomy" id="1392250"/>
    <lineage>
        <taxon>Eukaryota</taxon>
        <taxon>Fungi</taxon>
        <taxon>Dikarya</taxon>
        <taxon>Ascomycota</taxon>
        <taxon>Pezizomycotina</taxon>
        <taxon>Eurotiomycetes</taxon>
        <taxon>Eurotiomycetidae</taxon>
        <taxon>Eurotiales</taxon>
        <taxon>Aspergillaceae</taxon>
        <taxon>Aspergillus</taxon>
        <taxon>Aspergillus subgen. Circumdati</taxon>
    </lineage>
</organism>
<dbReference type="EMBL" id="MSFO01000005">
    <property type="protein sequence ID" value="PLB47847.1"/>
    <property type="molecule type" value="Genomic_DNA"/>
</dbReference>
<keyword evidence="2" id="KW-1185">Reference proteome</keyword>
<name>A0A2I2G4P3_9EURO</name>
<protein>
    <submittedName>
        <fullName evidence="1">Uncharacterized protein</fullName>
    </submittedName>
</protein>
<dbReference type="GeneID" id="36557097"/>
<evidence type="ECO:0000313" key="2">
    <source>
        <dbReference type="Proteomes" id="UP000234275"/>
    </source>
</evidence>
<dbReference type="VEuPathDB" id="FungiDB:P170DRAFT_437575"/>
<dbReference type="AlphaFoldDB" id="A0A2I2G4P3"/>
<proteinExistence type="predicted"/>